<comment type="function">
    <text evidence="8">Catalyzes the deamination of adenosine to inosine at the wobble position 34 of tRNA(Arg2).</text>
</comment>
<keyword evidence="11" id="KW-1185">Reference proteome</keyword>
<dbReference type="EC" id="3.5.4.33" evidence="8"/>
<dbReference type="InterPro" id="IPR016193">
    <property type="entry name" value="Cytidine_deaminase-like"/>
</dbReference>
<dbReference type="NCBIfam" id="NF008113">
    <property type="entry name" value="PRK10860.1"/>
    <property type="match status" value="1"/>
</dbReference>
<dbReference type="HAMAP" id="MF_00972">
    <property type="entry name" value="tRNA_aden_deaminase"/>
    <property type="match status" value="1"/>
</dbReference>
<evidence type="ECO:0000256" key="5">
    <source>
        <dbReference type="ARBA" id="ARBA00022801"/>
    </source>
</evidence>
<dbReference type="PROSITE" id="PS51747">
    <property type="entry name" value="CYT_DCMP_DEAMINASES_2"/>
    <property type="match status" value="1"/>
</dbReference>
<dbReference type="AlphaFoldDB" id="A0A8J2Z5C2"/>
<dbReference type="EMBL" id="BMJS01000023">
    <property type="protein sequence ID" value="GGG01730.1"/>
    <property type="molecule type" value="Genomic_DNA"/>
</dbReference>
<dbReference type="GO" id="GO:0002100">
    <property type="term" value="P:tRNA wobble adenosine to inosine editing"/>
    <property type="evidence" value="ECO:0007669"/>
    <property type="project" value="UniProtKB-UniRule"/>
</dbReference>
<dbReference type="SUPFAM" id="SSF53927">
    <property type="entry name" value="Cytidine deaminase-like"/>
    <property type="match status" value="1"/>
</dbReference>
<proteinExistence type="inferred from homology"/>
<feature type="domain" description="CMP/dCMP-type deaminase" evidence="9">
    <location>
        <begin position="4"/>
        <end position="131"/>
    </location>
</feature>
<dbReference type="GO" id="GO:0052717">
    <property type="term" value="F:tRNA-specific adenosine-34 deaminase activity"/>
    <property type="evidence" value="ECO:0007669"/>
    <property type="project" value="UniProtKB-UniRule"/>
</dbReference>
<keyword evidence="3 8" id="KW-0819">tRNA processing</keyword>
<dbReference type="PANTHER" id="PTHR11079:SF202">
    <property type="entry name" value="TRNA-SPECIFIC ADENOSINE DEAMINASE"/>
    <property type="match status" value="1"/>
</dbReference>
<feature type="binding site" evidence="8">
    <location>
        <position position="55"/>
    </location>
    <ligand>
        <name>Zn(2+)</name>
        <dbReference type="ChEBI" id="CHEBI:29105"/>
        <note>catalytic</note>
    </ligand>
</feature>
<evidence type="ECO:0000313" key="11">
    <source>
        <dbReference type="Proteomes" id="UP000636949"/>
    </source>
</evidence>
<keyword evidence="4 8" id="KW-0479">Metal-binding</keyword>
<accession>A0A8J2Z5C2</accession>
<comment type="cofactor">
    <cofactor evidence="8">
        <name>Zn(2+)</name>
        <dbReference type="ChEBI" id="CHEBI:29105"/>
    </cofactor>
    <text evidence="8">Binds 1 zinc ion per subunit.</text>
</comment>
<comment type="similarity">
    <text evidence="1">Belongs to the cytidine and deoxycytidylate deaminase family. ADAT2 subfamily.</text>
</comment>
<dbReference type="InterPro" id="IPR002125">
    <property type="entry name" value="CMP_dCMP_dom"/>
</dbReference>
<sequence>MSLMTKEQWMAYALLEAKKAQEHNEVPVGAIIVKDNQIIGRGFNQMIMNNDPTAHAEIIALRGAAQMMQNYRLPECDLYVTLEPCMMCLGAMVHARIRTLYFATKEPKAGVACSKAQLHTEPFLNHYLNVEGGILADDASDMLKAFFNERRLQKKHSN</sequence>
<reference evidence="10" key="2">
    <citation type="submission" date="2020-09" db="EMBL/GenBank/DDBJ databases">
        <authorList>
            <person name="Sun Q."/>
            <person name="Zhou Y."/>
        </authorList>
    </citation>
    <scope>NUCLEOTIDE SEQUENCE</scope>
    <source>
        <strain evidence="10">CGMCC 1.15758</strain>
    </source>
</reference>
<comment type="catalytic activity">
    <reaction evidence="7 8">
        <text>adenosine(34) in tRNA + H2O + H(+) = inosine(34) in tRNA + NH4(+)</text>
        <dbReference type="Rhea" id="RHEA:43168"/>
        <dbReference type="Rhea" id="RHEA-COMP:10373"/>
        <dbReference type="Rhea" id="RHEA-COMP:10374"/>
        <dbReference type="ChEBI" id="CHEBI:15377"/>
        <dbReference type="ChEBI" id="CHEBI:15378"/>
        <dbReference type="ChEBI" id="CHEBI:28938"/>
        <dbReference type="ChEBI" id="CHEBI:74411"/>
        <dbReference type="ChEBI" id="CHEBI:82852"/>
        <dbReference type="EC" id="3.5.4.33"/>
    </reaction>
</comment>
<evidence type="ECO:0000313" key="10">
    <source>
        <dbReference type="EMBL" id="GGG01730.1"/>
    </source>
</evidence>
<evidence type="ECO:0000256" key="1">
    <source>
        <dbReference type="ARBA" id="ARBA00010669"/>
    </source>
</evidence>
<reference evidence="10" key="1">
    <citation type="journal article" date="2014" name="Int. J. Syst. Evol. Microbiol.">
        <title>Complete genome sequence of Corynebacterium casei LMG S-19264T (=DSM 44701T), isolated from a smear-ripened cheese.</title>
        <authorList>
            <consortium name="US DOE Joint Genome Institute (JGI-PGF)"/>
            <person name="Walter F."/>
            <person name="Albersmeier A."/>
            <person name="Kalinowski J."/>
            <person name="Ruckert C."/>
        </authorList>
    </citation>
    <scope>NUCLEOTIDE SEQUENCE</scope>
    <source>
        <strain evidence="10">CGMCC 1.15758</strain>
    </source>
</reference>
<dbReference type="GO" id="GO:0008270">
    <property type="term" value="F:zinc ion binding"/>
    <property type="evidence" value="ECO:0007669"/>
    <property type="project" value="UniProtKB-UniRule"/>
</dbReference>
<evidence type="ECO:0000256" key="8">
    <source>
        <dbReference type="HAMAP-Rule" id="MF_00972"/>
    </source>
</evidence>
<evidence type="ECO:0000256" key="6">
    <source>
        <dbReference type="ARBA" id="ARBA00022833"/>
    </source>
</evidence>
<keyword evidence="5 8" id="KW-0378">Hydrolase</keyword>
<organism evidence="10 11">
    <name type="scientific">Cysteiniphilum litorale</name>
    <dbReference type="NCBI Taxonomy" id="2056700"/>
    <lineage>
        <taxon>Bacteria</taxon>
        <taxon>Pseudomonadati</taxon>
        <taxon>Pseudomonadota</taxon>
        <taxon>Gammaproteobacteria</taxon>
        <taxon>Thiotrichales</taxon>
        <taxon>Fastidiosibacteraceae</taxon>
        <taxon>Cysteiniphilum</taxon>
    </lineage>
</organism>
<dbReference type="Gene3D" id="3.40.140.10">
    <property type="entry name" value="Cytidine Deaminase, domain 2"/>
    <property type="match status" value="1"/>
</dbReference>
<evidence type="ECO:0000256" key="3">
    <source>
        <dbReference type="ARBA" id="ARBA00022694"/>
    </source>
</evidence>
<evidence type="ECO:0000256" key="4">
    <source>
        <dbReference type="ARBA" id="ARBA00022723"/>
    </source>
</evidence>
<feature type="binding site" evidence="8">
    <location>
        <position position="85"/>
    </location>
    <ligand>
        <name>Zn(2+)</name>
        <dbReference type="ChEBI" id="CHEBI:29105"/>
        <note>catalytic</note>
    </ligand>
</feature>
<dbReference type="Proteomes" id="UP000636949">
    <property type="component" value="Unassembled WGS sequence"/>
</dbReference>
<feature type="active site" description="Proton donor" evidence="8">
    <location>
        <position position="57"/>
    </location>
</feature>
<dbReference type="InterPro" id="IPR016192">
    <property type="entry name" value="APOBEC/CMP_deaminase_Zn-bd"/>
</dbReference>
<dbReference type="Pfam" id="PF00383">
    <property type="entry name" value="dCMP_cyt_deam_1"/>
    <property type="match status" value="1"/>
</dbReference>
<dbReference type="CDD" id="cd01285">
    <property type="entry name" value="nucleoside_deaminase"/>
    <property type="match status" value="1"/>
</dbReference>
<evidence type="ECO:0000256" key="7">
    <source>
        <dbReference type="ARBA" id="ARBA00048045"/>
    </source>
</evidence>
<comment type="caution">
    <text evidence="10">The sequence shown here is derived from an EMBL/GenBank/DDBJ whole genome shotgun (WGS) entry which is preliminary data.</text>
</comment>
<protein>
    <recommendedName>
        <fullName evidence="8">tRNA-specific adenosine deaminase</fullName>
        <ecNumber evidence="8">3.5.4.33</ecNumber>
    </recommendedName>
</protein>
<comment type="subunit">
    <text evidence="2 8">Homodimer.</text>
</comment>
<dbReference type="PANTHER" id="PTHR11079">
    <property type="entry name" value="CYTOSINE DEAMINASE FAMILY MEMBER"/>
    <property type="match status" value="1"/>
</dbReference>
<feature type="binding site" evidence="8">
    <location>
        <position position="88"/>
    </location>
    <ligand>
        <name>Zn(2+)</name>
        <dbReference type="ChEBI" id="CHEBI:29105"/>
        <note>catalytic</note>
    </ligand>
</feature>
<name>A0A8J2Z5C2_9GAMM</name>
<evidence type="ECO:0000256" key="2">
    <source>
        <dbReference type="ARBA" id="ARBA00011738"/>
    </source>
</evidence>
<dbReference type="FunFam" id="3.40.140.10:FF:000005">
    <property type="entry name" value="tRNA-specific adenosine deaminase"/>
    <property type="match status" value="1"/>
</dbReference>
<evidence type="ECO:0000259" key="9">
    <source>
        <dbReference type="PROSITE" id="PS51747"/>
    </source>
</evidence>
<keyword evidence="6 8" id="KW-0862">Zinc</keyword>
<gene>
    <name evidence="8 10" type="primary">tadA</name>
    <name evidence="10" type="ORF">GCM10010995_18980</name>
</gene>
<dbReference type="PROSITE" id="PS00903">
    <property type="entry name" value="CYT_DCMP_DEAMINASES_1"/>
    <property type="match status" value="1"/>
</dbReference>
<dbReference type="InterPro" id="IPR028883">
    <property type="entry name" value="tRNA_aden_deaminase"/>
</dbReference>